<reference evidence="4" key="2">
    <citation type="submission" date="2011-06" db="EMBL/GenBank/DDBJ databases">
        <title>The complete genome of Flexistipes sinusarabici DSM 4947.</title>
        <authorList>
            <person name="Lucas S."/>
            <person name="Han J."/>
            <person name="Lapidus A."/>
            <person name="Bruce D."/>
            <person name="Goodwin L."/>
            <person name="Pitluck S."/>
            <person name="Peters L."/>
            <person name="Kyrpides N."/>
            <person name="Mavromatis K."/>
            <person name="Ivanova N."/>
            <person name="Mikhailova N."/>
            <person name="Chertkov O."/>
            <person name="Detter J.C."/>
            <person name="Tapia R."/>
            <person name="Han C."/>
            <person name="Land M."/>
            <person name="Hauser L."/>
            <person name="Markowitz V."/>
            <person name="Cheng J.-F."/>
            <person name="Hugenholtz P."/>
            <person name="Woyke T."/>
            <person name="Wu D."/>
            <person name="Spring S."/>
            <person name="Schroeder M."/>
            <person name="Brambilla E."/>
            <person name="Klenk H.-P."/>
            <person name="Eisen J.A."/>
        </authorList>
    </citation>
    <scope>NUCLEOTIDE SEQUENCE [LARGE SCALE GENOMIC DNA]</scope>
    <source>
        <strain evidence="4">DSM 4947 / MAS 10</strain>
    </source>
</reference>
<gene>
    <name evidence="3" type="ordered locus">Flexsi_1370</name>
</gene>
<dbReference type="InterPro" id="IPR051608">
    <property type="entry name" value="RQC_Subunit_NEMF"/>
</dbReference>
<dbReference type="GO" id="GO:0072344">
    <property type="term" value="P:rescue of stalled ribosome"/>
    <property type="evidence" value="ECO:0007669"/>
    <property type="project" value="TreeGrafter"/>
</dbReference>
<protein>
    <recommendedName>
        <fullName evidence="2">NFACT RNA-binding domain-containing protein</fullName>
    </recommendedName>
</protein>
<dbReference type="KEGG" id="fsi:Flexsi_1370"/>
<evidence type="ECO:0000259" key="2">
    <source>
        <dbReference type="Pfam" id="PF05670"/>
    </source>
</evidence>
<dbReference type="Proteomes" id="UP000006621">
    <property type="component" value="Chromosome"/>
</dbReference>
<dbReference type="PANTHER" id="PTHR15239:SF6">
    <property type="entry name" value="RIBOSOME QUALITY CONTROL COMPLEX SUBUNIT NEMF"/>
    <property type="match status" value="1"/>
</dbReference>
<dbReference type="Pfam" id="PF05670">
    <property type="entry name" value="NFACT-R_1"/>
    <property type="match status" value="1"/>
</dbReference>
<dbReference type="OrthoDB" id="9766163at2"/>
<evidence type="ECO:0000313" key="3">
    <source>
        <dbReference type="EMBL" id="AEI15020.1"/>
    </source>
</evidence>
<dbReference type="InterPro" id="IPR008532">
    <property type="entry name" value="NFACT_RNA-bd"/>
</dbReference>
<proteinExistence type="predicted"/>
<feature type="coiled-coil region" evidence="1">
    <location>
        <begin position="337"/>
        <end position="364"/>
    </location>
</feature>
<dbReference type="Pfam" id="PF05833">
    <property type="entry name" value="NFACT_N"/>
    <property type="match status" value="1"/>
</dbReference>
<dbReference type="EMBL" id="CP002858">
    <property type="protein sequence ID" value="AEI15020.1"/>
    <property type="molecule type" value="Genomic_DNA"/>
</dbReference>
<keyword evidence="1" id="KW-0175">Coiled coil</keyword>
<dbReference type="AlphaFoldDB" id="F8E7V2"/>
<dbReference type="GO" id="GO:1990112">
    <property type="term" value="C:RQC complex"/>
    <property type="evidence" value="ECO:0007669"/>
    <property type="project" value="TreeGrafter"/>
</dbReference>
<reference evidence="3 4" key="1">
    <citation type="journal article" date="2011" name="Stand. Genomic Sci.">
        <title>Genome sequence of the moderately thermophilic halophile Flexistipes sinusarabici strain (MAS10).</title>
        <authorList>
            <person name="Lapidus A."/>
            <person name="Chertkov O."/>
            <person name="Nolan M."/>
            <person name="Lucas S."/>
            <person name="Hammon N."/>
            <person name="Deshpande S."/>
            <person name="Cheng J.F."/>
            <person name="Tapia R."/>
            <person name="Han C."/>
            <person name="Goodwin L."/>
            <person name="Pitluck S."/>
            <person name="Liolios K."/>
            <person name="Pagani I."/>
            <person name="Ivanova N."/>
            <person name="Huntemann M."/>
            <person name="Mavromatis K."/>
            <person name="Mikhailova N."/>
            <person name="Pati A."/>
            <person name="Chen A."/>
            <person name="Palaniappan K."/>
            <person name="Land M."/>
            <person name="Hauser L."/>
            <person name="Brambilla E.M."/>
            <person name="Rohde M."/>
            <person name="Abt B."/>
            <person name="Spring S."/>
            <person name="Goker M."/>
            <person name="Bristow J."/>
            <person name="Eisen J.A."/>
            <person name="Markowitz V."/>
            <person name="Hugenholtz P."/>
            <person name="Kyrpides N.C."/>
            <person name="Klenk H.P."/>
            <person name="Woyke T."/>
        </authorList>
    </citation>
    <scope>NUCLEOTIDE SEQUENCE [LARGE SCALE GENOMIC DNA]</scope>
    <source>
        <strain evidence="4">DSM 4947 / MAS 10</strain>
    </source>
</reference>
<dbReference type="HOGENOM" id="CLU_022481_2_1_0"/>
<feature type="domain" description="NFACT RNA-binding" evidence="2">
    <location>
        <begin position="415"/>
        <end position="502"/>
    </location>
</feature>
<dbReference type="STRING" id="717231.Flexsi_1370"/>
<dbReference type="GO" id="GO:0043023">
    <property type="term" value="F:ribosomal large subunit binding"/>
    <property type="evidence" value="ECO:0007669"/>
    <property type="project" value="TreeGrafter"/>
</dbReference>
<evidence type="ECO:0000313" key="4">
    <source>
        <dbReference type="Proteomes" id="UP000006621"/>
    </source>
</evidence>
<name>F8E7V2_FLESM</name>
<accession>F8E7V2</accession>
<dbReference type="eggNOG" id="COG1293">
    <property type="taxonomic scope" value="Bacteria"/>
</dbReference>
<dbReference type="GO" id="GO:0000049">
    <property type="term" value="F:tRNA binding"/>
    <property type="evidence" value="ECO:0007669"/>
    <property type="project" value="TreeGrafter"/>
</dbReference>
<keyword evidence="4" id="KW-1185">Reference proteome</keyword>
<organism evidence="3 4">
    <name type="scientific">Flexistipes sinusarabici (strain ATCC 49648 / DSM 4947 / MAS 10)</name>
    <dbReference type="NCBI Taxonomy" id="717231"/>
    <lineage>
        <taxon>Bacteria</taxon>
        <taxon>Pseudomonadati</taxon>
        <taxon>Deferribacterota</taxon>
        <taxon>Deferribacteres</taxon>
        <taxon>Deferribacterales</taxon>
        <taxon>Flexistipitaceae</taxon>
        <taxon>Flexistipes</taxon>
    </lineage>
</organism>
<dbReference type="Gene3D" id="2.30.310.10">
    <property type="entry name" value="ibrinogen binding protein from staphylococcus aureus domain"/>
    <property type="match status" value="1"/>
</dbReference>
<sequence>MDGLTLRKLTYVFDEKIRYTVINSATVSEDTFILHLYDDNNSSRIDFKAGLNLKGVFRAGSFEKLGKAPALEILNGACITDIKQRSYDRILILYAAKRRPSGKKVTYRIVYELAGNNSNIFVISDSDHIIFKLNNNNIDPERKVDTGDVYRFFKLNKRYDLDSAYKLSPEDLNFNNFIGFYPKTAEYAEKIFNRFEELPFAIEYLKEELADKRFYTDEKGKIYPFKLKNNLKKITFDEFGSVAERKDEDDYNLVRSRLIKHYRKRIKKDKKLLEKLKDDLSNAKKFHQLRHEADLIKNNLHILKQGEGGYELIDYSEDGIKKVNYFVRRGDKPEEKAEKLYEKSRKLERSLEKIRKRINEIQNRIFWFEEKLFYMEDESIKPDERELFKEYSETFGSYKVKKTKTKEVKRIYHIKLSEADIYLGKNSRGNHELVFDFASPEDLWLHAQGIPSSHAIIRKNEPYTEEEIETAARVVACLSKARLDSKVNVDYTLKKYVKKPKHTPEGFVIYDKFKTVTVAPMSREEFRRLIRSG</sequence>
<dbReference type="RefSeq" id="WP_013886503.1">
    <property type="nucleotide sequence ID" value="NC_015672.1"/>
</dbReference>
<evidence type="ECO:0000256" key="1">
    <source>
        <dbReference type="SAM" id="Coils"/>
    </source>
</evidence>
<dbReference type="PANTHER" id="PTHR15239">
    <property type="entry name" value="NUCLEAR EXPORT MEDIATOR FACTOR NEMF"/>
    <property type="match status" value="1"/>
</dbReference>